<dbReference type="STRING" id="336566.ABB30_06150"/>
<dbReference type="SUPFAM" id="SSF53335">
    <property type="entry name" value="S-adenosyl-L-methionine-dependent methyltransferases"/>
    <property type="match status" value="1"/>
</dbReference>
<keyword evidence="3" id="KW-1185">Reference proteome</keyword>
<accession>A0A0R0D888</accession>
<dbReference type="EMBL" id="LDJM01000014">
    <property type="protein sequence ID" value="KRG77979.1"/>
    <property type="molecule type" value="Genomic_DNA"/>
</dbReference>
<evidence type="ECO:0000313" key="3">
    <source>
        <dbReference type="Proteomes" id="UP000050956"/>
    </source>
</evidence>
<feature type="domain" description="Methyltransferase type 11" evidence="1">
    <location>
        <begin position="43"/>
        <end position="136"/>
    </location>
</feature>
<dbReference type="Pfam" id="PF08241">
    <property type="entry name" value="Methyltransf_11"/>
    <property type="match status" value="1"/>
</dbReference>
<sequence>MRIDAAYDAWAPSYDSQLNRTRDLDAQVARTLTPSGPLALLIEAGCGTGKNTTHYAGTSSAVLALDFSAGMLAIARERIGLAQVQFEQADLQAAWPCVPASADRVCFHLVLEHIADLVPVLGHAATALKPGGQLIISELHPARQYRGGQAHYLDAAGNPVPVTAHLHHLRDYLQAIAAVGLQLQAVDEHWHAQDDRQGPPRLLSLVAQRPG</sequence>
<dbReference type="PANTHER" id="PTHR43861:SF1">
    <property type="entry name" value="TRANS-ACONITATE 2-METHYLTRANSFERASE"/>
    <property type="match status" value="1"/>
</dbReference>
<proteinExistence type="predicted"/>
<dbReference type="InterPro" id="IPR013216">
    <property type="entry name" value="Methyltransf_11"/>
</dbReference>
<dbReference type="GO" id="GO:0008757">
    <property type="term" value="F:S-adenosylmethionine-dependent methyltransferase activity"/>
    <property type="evidence" value="ECO:0007669"/>
    <property type="project" value="InterPro"/>
</dbReference>
<dbReference type="PATRIC" id="fig|336566.3.peg.572"/>
<dbReference type="Proteomes" id="UP000050956">
    <property type="component" value="Unassembled WGS sequence"/>
</dbReference>
<dbReference type="Gene3D" id="3.40.50.150">
    <property type="entry name" value="Vaccinia Virus protein VP39"/>
    <property type="match status" value="1"/>
</dbReference>
<dbReference type="AlphaFoldDB" id="A0A0R0D888"/>
<evidence type="ECO:0000313" key="2">
    <source>
        <dbReference type="EMBL" id="KRG77979.1"/>
    </source>
</evidence>
<dbReference type="CDD" id="cd02440">
    <property type="entry name" value="AdoMet_MTases"/>
    <property type="match status" value="1"/>
</dbReference>
<dbReference type="PANTHER" id="PTHR43861">
    <property type="entry name" value="TRANS-ACONITATE 2-METHYLTRANSFERASE-RELATED"/>
    <property type="match status" value="1"/>
</dbReference>
<organism evidence="2 3">
    <name type="scientific">Stenotrophomonas ginsengisoli</name>
    <dbReference type="NCBI Taxonomy" id="336566"/>
    <lineage>
        <taxon>Bacteria</taxon>
        <taxon>Pseudomonadati</taxon>
        <taxon>Pseudomonadota</taxon>
        <taxon>Gammaproteobacteria</taxon>
        <taxon>Lysobacterales</taxon>
        <taxon>Lysobacteraceae</taxon>
        <taxon>Stenotrophomonas</taxon>
    </lineage>
</organism>
<dbReference type="OrthoDB" id="323463at2"/>
<dbReference type="InterPro" id="IPR029063">
    <property type="entry name" value="SAM-dependent_MTases_sf"/>
</dbReference>
<name>A0A0R0D888_9GAMM</name>
<comment type="caution">
    <text evidence="2">The sequence shown here is derived from an EMBL/GenBank/DDBJ whole genome shotgun (WGS) entry which is preliminary data.</text>
</comment>
<protein>
    <recommendedName>
        <fullName evidence="1">Methyltransferase type 11 domain-containing protein</fullName>
    </recommendedName>
</protein>
<dbReference type="RefSeq" id="WP_057637430.1">
    <property type="nucleotide sequence ID" value="NZ_LDJM01000014.1"/>
</dbReference>
<gene>
    <name evidence="2" type="ORF">ABB30_06150</name>
</gene>
<evidence type="ECO:0000259" key="1">
    <source>
        <dbReference type="Pfam" id="PF08241"/>
    </source>
</evidence>
<reference evidence="2 3" key="1">
    <citation type="submission" date="2015-05" db="EMBL/GenBank/DDBJ databases">
        <title>Genome sequencing and analysis of members of genus Stenotrophomonas.</title>
        <authorList>
            <person name="Patil P.P."/>
            <person name="Midha S."/>
            <person name="Patil P.B."/>
        </authorList>
    </citation>
    <scope>NUCLEOTIDE SEQUENCE [LARGE SCALE GENOMIC DNA]</scope>
    <source>
        <strain evidence="2 3">DSM 24757</strain>
    </source>
</reference>